<keyword evidence="1" id="KW-0678">Repressor</keyword>
<name>A0A4Y8LGR5_9BACL</name>
<keyword evidence="7" id="KW-1185">Reference proteome</keyword>
<keyword evidence="3" id="KW-0238">DNA-binding</keyword>
<gene>
    <name evidence="6" type="ORF">E2626_13070</name>
</gene>
<evidence type="ECO:0000256" key="1">
    <source>
        <dbReference type="ARBA" id="ARBA00022491"/>
    </source>
</evidence>
<dbReference type="Gene3D" id="1.10.260.40">
    <property type="entry name" value="lambda repressor-like DNA-binding domains"/>
    <property type="match status" value="1"/>
</dbReference>
<dbReference type="EMBL" id="SORX01000008">
    <property type="protein sequence ID" value="TFD99712.1"/>
    <property type="molecule type" value="Genomic_DNA"/>
</dbReference>
<dbReference type="AlphaFoldDB" id="A0A4Y8LGR5"/>
<evidence type="ECO:0000256" key="4">
    <source>
        <dbReference type="ARBA" id="ARBA00023163"/>
    </source>
</evidence>
<dbReference type="Pfam" id="PF00356">
    <property type="entry name" value="LacI"/>
    <property type="match status" value="1"/>
</dbReference>
<reference evidence="6 7" key="1">
    <citation type="submission" date="2019-03" db="EMBL/GenBank/DDBJ databases">
        <authorList>
            <person name="Yang Y."/>
        </authorList>
    </citation>
    <scope>NUCLEOTIDE SEQUENCE [LARGE SCALE GENOMIC DNA]</scope>
    <source>
        <strain evidence="6 7">ASL-1</strain>
    </source>
</reference>
<dbReference type="OrthoDB" id="9784962at2"/>
<sequence>MQALFPSAIIDCISNIQEEIMDIFDIAKLAGVSRKTVQRVLNDSPQVKKETRERILQIMNEHNYHPNVSARRLTKKKTQTLGLFIIQDPEKHNIYADDLFYSTVISSMISSCADRGYNVLVTTSTIDDTSPILKLYREKSIDAGMIISWSSVQKTVNEIRQAGFLVGVFDQNNLDADQQDIPVPILLNEESSLHATSHLIKLGHQRIGIITGEQENRAAVERLDGYKQAMQQAKLEEGPVYFGSFVEQAGYEAITDWIGKGTLPTAVVCSNDLIAIGALKALGEHGISVPKQISLIGFDNIRLTEYTNPSLTTMQLPRVEMAEYLVEQLISHVEYGVPAPVKPFTAALIERDSCTEPFS</sequence>
<dbReference type="CDD" id="cd06267">
    <property type="entry name" value="PBP1_LacI_sugar_binding-like"/>
    <property type="match status" value="1"/>
</dbReference>
<dbReference type="SMART" id="SM00354">
    <property type="entry name" value="HTH_LACI"/>
    <property type="match status" value="1"/>
</dbReference>
<accession>A0A4Y8LGR5</accession>
<dbReference type="PROSITE" id="PS50932">
    <property type="entry name" value="HTH_LACI_2"/>
    <property type="match status" value="1"/>
</dbReference>
<keyword evidence="4" id="KW-0804">Transcription</keyword>
<dbReference type="GO" id="GO:0000976">
    <property type="term" value="F:transcription cis-regulatory region binding"/>
    <property type="evidence" value="ECO:0007669"/>
    <property type="project" value="TreeGrafter"/>
</dbReference>
<dbReference type="SUPFAM" id="SSF53822">
    <property type="entry name" value="Periplasmic binding protein-like I"/>
    <property type="match status" value="1"/>
</dbReference>
<dbReference type="InterPro" id="IPR000843">
    <property type="entry name" value="HTH_LacI"/>
</dbReference>
<dbReference type="PROSITE" id="PS00356">
    <property type="entry name" value="HTH_LACI_1"/>
    <property type="match status" value="1"/>
</dbReference>
<dbReference type="GO" id="GO:0003700">
    <property type="term" value="F:DNA-binding transcription factor activity"/>
    <property type="evidence" value="ECO:0007669"/>
    <property type="project" value="TreeGrafter"/>
</dbReference>
<evidence type="ECO:0000313" key="6">
    <source>
        <dbReference type="EMBL" id="TFD99712.1"/>
    </source>
</evidence>
<dbReference type="PANTHER" id="PTHR30146">
    <property type="entry name" value="LACI-RELATED TRANSCRIPTIONAL REPRESSOR"/>
    <property type="match status" value="1"/>
</dbReference>
<dbReference type="Pfam" id="PF13377">
    <property type="entry name" value="Peripla_BP_3"/>
    <property type="match status" value="1"/>
</dbReference>
<dbReference type="InterPro" id="IPR046335">
    <property type="entry name" value="LacI/GalR-like_sensor"/>
</dbReference>
<comment type="caution">
    <text evidence="6">The sequence shown here is derived from an EMBL/GenBank/DDBJ whole genome shotgun (WGS) entry which is preliminary data.</text>
</comment>
<protein>
    <submittedName>
        <fullName evidence="6">LacI family transcriptional regulator</fullName>
    </submittedName>
</protein>
<keyword evidence="2" id="KW-0805">Transcription regulation</keyword>
<dbReference type="SUPFAM" id="SSF47413">
    <property type="entry name" value="lambda repressor-like DNA-binding domains"/>
    <property type="match status" value="1"/>
</dbReference>
<proteinExistence type="predicted"/>
<dbReference type="PANTHER" id="PTHR30146:SF148">
    <property type="entry name" value="HTH-TYPE TRANSCRIPTIONAL REPRESSOR PURR-RELATED"/>
    <property type="match status" value="1"/>
</dbReference>
<dbReference type="InterPro" id="IPR028082">
    <property type="entry name" value="Peripla_BP_I"/>
</dbReference>
<evidence type="ECO:0000313" key="7">
    <source>
        <dbReference type="Proteomes" id="UP000297776"/>
    </source>
</evidence>
<dbReference type="Gene3D" id="3.40.50.2300">
    <property type="match status" value="2"/>
</dbReference>
<feature type="domain" description="HTH lacI-type" evidence="5">
    <location>
        <begin position="25"/>
        <end position="75"/>
    </location>
</feature>
<evidence type="ECO:0000256" key="3">
    <source>
        <dbReference type="ARBA" id="ARBA00023125"/>
    </source>
</evidence>
<dbReference type="CDD" id="cd01392">
    <property type="entry name" value="HTH_LacI"/>
    <property type="match status" value="1"/>
</dbReference>
<evidence type="ECO:0000256" key="2">
    <source>
        <dbReference type="ARBA" id="ARBA00023015"/>
    </source>
</evidence>
<organism evidence="6 7">
    <name type="scientific">Jeotgalibacillus salarius</name>
    <dbReference type="NCBI Taxonomy" id="546023"/>
    <lineage>
        <taxon>Bacteria</taxon>
        <taxon>Bacillati</taxon>
        <taxon>Bacillota</taxon>
        <taxon>Bacilli</taxon>
        <taxon>Bacillales</taxon>
        <taxon>Caryophanaceae</taxon>
        <taxon>Jeotgalibacillus</taxon>
    </lineage>
</organism>
<dbReference type="InterPro" id="IPR010982">
    <property type="entry name" value="Lambda_DNA-bd_dom_sf"/>
</dbReference>
<evidence type="ECO:0000259" key="5">
    <source>
        <dbReference type="PROSITE" id="PS50932"/>
    </source>
</evidence>
<dbReference type="Proteomes" id="UP000297776">
    <property type="component" value="Unassembled WGS sequence"/>
</dbReference>